<evidence type="ECO:0000259" key="2">
    <source>
        <dbReference type="Pfam" id="PF00487"/>
    </source>
</evidence>
<keyword evidence="4" id="KW-1185">Reference proteome</keyword>
<feature type="transmembrane region" description="Helical" evidence="1">
    <location>
        <begin position="243"/>
        <end position="261"/>
    </location>
</feature>
<evidence type="ECO:0000313" key="4">
    <source>
        <dbReference type="Proteomes" id="UP001203423"/>
    </source>
</evidence>
<keyword evidence="1" id="KW-0472">Membrane</keyword>
<keyword evidence="1" id="KW-0812">Transmembrane</keyword>
<organism evidence="3 4">
    <name type="scientific">Shewanella surugensis</name>
    <dbReference type="NCBI Taxonomy" id="212020"/>
    <lineage>
        <taxon>Bacteria</taxon>
        <taxon>Pseudomonadati</taxon>
        <taxon>Pseudomonadota</taxon>
        <taxon>Gammaproteobacteria</taxon>
        <taxon>Alteromonadales</taxon>
        <taxon>Shewanellaceae</taxon>
        <taxon>Shewanella</taxon>
    </lineage>
</organism>
<gene>
    <name evidence="3" type="ORF">L2764_23750</name>
</gene>
<dbReference type="RefSeq" id="WP_248942831.1">
    <property type="nucleotide sequence ID" value="NZ_JAKIKS010000155.1"/>
</dbReference>
<name>A0ABT0LJ65_9GAMM</name>
<feature type="transmembrane region" description="Helical" evidence="1">
    <location>
        <begin position="72"/>
        <end position="92"/>
    </location>
</feature>
<feature type="transmembrane region" description="Helical" evidence="1">
    <location>
        <begin position="6"/>
        <end position="23"/>
    </location>
</feature>
<feature type="domain" description="Fatty acid desaturase" evidence="2">
    <location>
        <begin position="103"/>
        <end position="339"/>
    </location>
</feature>
<evidence type="ECO:0000313" key="3">
    <source>
        <dbReference type="EMBL" id="MCL1127405.1"/>
    </source>
</evidence>
<protein>
    <submittedName>
        <fullName evidence="3">Fatty acid desaturase</fullName>
    </submittedName>
</protein>
<sequence length="379" mass="43711">MSVQPLFYVILTLLLIALLLQIIDHFHHLPSKSKVTFEQKNTSETNFSYSDLRKKFSRLGVEKQKNIKLNNLIGVFPFIWTYLYIIISVLLFSMTDLMVAQLLLVLFVTGRFRSLQEIGHQAIHGALMPDRKLSMLLTDILFQYPAFMMNAKQRRTTHVKTHHKAIAMPYDPDLIEMTDVGFKPGLTNTQFVLGVLFPLTPKGLIQRFRECVSVVLNGSPLRFASVAVIVTLFSYFGLYYEMIFLYIVPVFITYPLFYWIAHIALHRWYTDCTDNVPYHEREMILGRPTKFEGITGFIIKHNIFPIGDSYHLAHSLHPTVRWNYLPQVDTMLRNNIAEYANNESVNLFFPGKDKPSALSELKETMVSVTSNKAESSCQL</sequence>
<keyword evidence="1" id="KW-1133">Transmembrane helix</keyword>
<reference evidence="3 4" key="1">
    <citation type="submission" date="2022-01" db="EMBL/GenBank/DDBJ databases">
        <title>Whole genome-based taxonomy of the Shewanellaceae.</title>
        <authorList>
            <person name="Martin-Rodriguez A.J."/>
        </authorList>
    </citation>
    <scope>NUCLEOTIDE SEQUENCE [LARGE SCALE GENOMIC DNA]</scope>
    <source>
        <strain evidence="3 4">DSM 17177</strain>
    </source>
</reference>
<dbReference type="EMBL" id="JAKIKS010000155">
    <property type="protein sequence ID" value="MCL1127405.1"/>
    <property type="molecule type" value="Genomic_DNA"/>
</dbReference>
<dbReference type="InterPro" id="IPR005804">
    <property type="entry name" value="FA_desaturase_dom"/>
</dbReference>
<evidence type="ECO:0000256" key="1">
    <source>
        <dbReference type="SAM" id="Phobius"/>
    </source>
</evidence>
<feature type="transmembrane region" description="Helical" evidence="1">
    <location>
        <begin position="214"/>
        <end position="237"/>
    </location>
</feature>
<dbReference type="Proteomes" id="UP001203423">
    <property type="component" value="Unassembled WGS sequence"/>
</dbReference>
<dbReference type="Pfam" id="PF00487">
    <property type="entry name" value="FA_desaturase"/>
    <property type="match status" value="1"/>
</dbReference>
<accession>A0ABT0LJ65</accession>
<comment type="caution">
    <text evidence="3">The sequence shown here is derived from an EMBL/GenBank/DDBJ whole genome shotgun (WGS) entry which is preliminary data.</text>
</comment>
<proteinExistence type="predicted"/>